<feature type="compositionally biased region" description="Low complexity" evidence="1">
    <location>
        <begin position="206"/>
        <end position="218"/>
    </location>
</feature>
<dbReference type="Proteomes" id="UP000838412">
    <property type="component" value="Chromosome 3"/>
</dbReference>
<dbReference type="EMBL" id="OV696688">
    <property type="protein sequence ID" value="CAH1258831.1"/>
    <property type="molecule type" value="Genomic_DNA"/>
</dbReference>
<protein>
    <submittedName>
        <fullName evidence="2">Hypp2085 protein</fullName>
    </submittedName>
</protein>
<reference evidence="2" key="1">
    <citation type="submission" date="2022-01" db="EMBL/GenBank/DDBJ databases">
        <authorList>
            <person name="Braso-Vives M."/>
        </authorList>
    </citation>
    <scope>NUCLEOTIDE SEQUENCE</scope>
</reference>
<accession>A0A8K0ERZ7</accession>
<organism evidence="2 3">
    <name type="scientific">Branchiostoma lanceolatum</name>
    <name type="common">Common lancelet</name>
    <name type="synonym">Amphioxus lanceolatum</name>
    <dbReference type="NCBI Taxonomy" id="7740"/>
    <lineage>
        <taxon>Eukaryota</taxon>
        <taxon>Metazoa</taxon>
        <taxon>Chordata</taxon>
        <taxon>Cephalochordata</taxon>
        <taxon>Leptocardii</taxon>
        <taxon>Amphioxiformes</taxon>
        <taxon>Branchiostomatidae</taxon>
        <taxon>Branchiostoma</taxon>
    </lineage>
</organism>
<sequence length="249" mass="28069">MVNMYYQISPRKRTLYIPGRKNRAMIIPVKQQPPADARLKQFCVELDPGWADMADIFIGKDEDRLSPKCALRSAKRISDILSILYRIFAPTEENVDSDVDLQGDSVKFVPLRWYKDNNGRDVTILSALWFNNQVVVANIIMAPLGQEGVVFVDMAYTVTKRGLKLTLVMEMEVNKEKAIKDIMGSFLKISMLDDQTENTDLEDSDSSVSPSETSAVLSQQVPTVLTPEKTHAESPRDSFVQYIMQVGSI</sequence>
<evidence type="ECO:0000313" key="2">
    <source>
        <dbReference type="EMBL" id="CAH1258831.1"/>
    </source>
</evidence>
<proteinExistence type="predicted"/>
<gene>
    <name evidence="2" type="primary">Hypp2085</name>
    <name evidence="2" type="ORF">BLAG_LOCUS16268</name>
</gene>
<feature type="region of interest" description="Disordered" evidence="1">
    <location>
        <begin position="198"/>
        <end position="220"/>
    </location>
</feature>
<keyword evidence="3" id="KW-1185">Reference proteome</keyword>
<dbReference type="AlphaFoldDB" id="A0A8K0ERZ7"/>
<evidence type="ECO:0000313" key="3">
    <source>
        <dbReference type="Proteomes" id="UP000838412"/>
    </source>
</evidence>
<name>A0A8K0ERZ7_BRALA</name>
<evidence type="ECO:0000256" key="1">
    <source>
        <dbReference type="SAM" id="MobiDB-lite"/>
    </source>
</evidence>
<dbReference type="OrthoDB" id="10105836at2759"/>